<evidence type="ECO:0000256" key="6">
    <source>
        <dbReference type="SAM" id="SignalP"/>
    </source>
</evidence>
<dbReference type="STRING" id="29139.ENSVURP00010002815"/>
<dbReference type="PANTHER" id="PTHR12080:SF18">
    <property type="entry name" value="SLAM FAMILY MEMBER 9"/>
    <property type="match status" value="1"/>
</dbReference>
<dbReference type="RefSeq" id="XP_027695916.1">
    <property type="nucleotide sequence ID" value="XM_027840115.1"/>
</dbReference>
<dbReference type="GeneID" id="114026422"/>
<keyword evidence="4" id="KW-0325">Glycoprotein</keyword>
<keyword evidence="3 5" id="KW-0472">Membrane</keyword>
<keyword evidence="2 6" id="KW-0732">Signal</keyword>
<keyword evidence="5" id="KW-0812">Transmembrane</keyword>
<dbReference type="PANTHER" id="PTHR12080">
    <property type="entry name" value="SIGNALING LYMPHOCYTIC ACTIVATION MOLECULE"/>
    <property type="match status" value="1"/>
</dbReference>
<dbReference type="InterPro" id="IPR013783">
    <property type="entry name" value="Ig-like_fold"/>
</dbReference>
<dbReference type="InterPro" id="IPR007110">
    <property type="entry name" value="Ig-like_dom"/>
</dbReference>
<evidence type="ECO:0000256" key="1">
    <source>
        <dbReference type="ARBA" id="ARBA00004370"/>
    </source>
</evidence>
<reference evidence="8" key="3">
    <citation type="submission" date="2025-09" db="UniProtKB">
        <authorList>
            <consortium name="Ensembl"/>
        </authorList>
    </citation>
    <scope>IDENTIFICATION</scope>
</reference>
<evidence type="ECO:0000313" key="9">
    <source>
        <dbReference type="Proteomes" id="UP000314987"/>
    </source>
</evidence>
<dbReference type="Gene3D" id="2.60.40.10">
    <property type="entry name" value="Immunoglobulins"/>
    <property type="match status" value="2"/>
</dbReference>
<dbReference type="OMA" id="CRANNPI"/>
<dbReference type="PROSITE" id="PS50835">
    <property type="entry name" value="IG_LIKE"/>
    <property type="match status" value="1"/>
</dbReference>
<reference evidence="8" key="2">
    <citation type="submission" date="2025-08" db="UniProtKB">
        <authorList>
            <consortium name="Ensembl"/>
        </authorList>
    </citation>
    <scope>IDENTIFICATION</scope>
</reference>
<dbReference type="Pfam" id="PF07686">
    <property type="entry name" value="V-set"/>
    <property type="match status" value="1"/>
</dbReference>
<dbReference type="AlphaFoldDB" id="A0A4X2K0S7"/>
<dbReference type="Ensembl" id="ENSVURT00010003189.1">
    <property type="protein sequence ID" value="ENSVURP00010002815.1"/>
    <property type="gene ID" value="ENSVURG00010002305.1"/>
</dbReference>
<protein>
    <recommendedName>
        <fullName evidence="7">Ig-like domain-containing protein</fullName>
    </recommendedName>
</protein>
<name>A0A4X2K0S7_VOMUR</name>
<evidence type="ECO:0000256" key="2">
    <source>
        <dbReference type="ARBA" id="ARBA00022729"/>
    </source>
</evidence>
<reference evidence="9" key="1">
    <citation type="submission" date="2018-12" db="EMBL/GenBank/DDBJ databases">
        <authorList>
            <person name="Yazar S."/>
        </authorList>
    </citation>
    <scope>NUCLEOTIDE SEQUENCE [LARGE SCALE GENOMIC DNA]</scope>
</reference>
<evidence type="ECO:0000256" key="4">
    <source>
        <dbReference type="ARBA" id="ARBA00023180"/>
    </source>
</evidence>
<evidence type="ECO:0000256" key="3">
    <source>
        <dbReference type="ARBA" id="ARBA00023136"/>
    </source>
</evidence>
<feature type="transmembrane region" description="Helical" evidence="5">
    <location>
        <begin position="236"/>
        <end position="256"/>
    </location>
</feature>
<keyword evidence="9" id="KW-1185">Reference proteome</keyword>
<dbReference type="GO" id="GO:0009897">
    <property type="term" value="C:external side of plasma membrane"/>
    <property type="evidence" value="ECO:0007669"/>
    <property type="project" value="TreeGrafter"/>
</dbReference>
<comment type="subcellular location">
    <subcellularLocation>
        <location evidence="1">Membrane</location>
    </subcellularLocation>
</comment>
<gene>
    <name evidence="8" type="primary">SLAMF9</name>
</gene>
<proteinExistence type="predicted"/>
<feature type="domain" description="Ig-like" evidence="7">
    <location>
        <begin position="136"/>
        <end position="214"/>
    </location>
</feature>
<evidence type="ECO:0000259" key="7">
    <source>
        <dbReference type="PROSITE" id="PS50835"/>
    </source>
</evidence>
<dbReference type="GO" id="GO:0042110">
    <property type="term" value="P:T cell activation"/>
    <property type="evidence" value="ECO:0007669"/>
    <property type="project" value="TreeGrafter"/>
</dbReference>
<dbReference type="InterPro" id="IPR003599">
    <property type="entry name" value="Ig_sub"/>
</dbReference>
<accession>A0A4X2K0S7</accession>
<feature type="chain" id="PRO_5021435923" description="Ig-like domain-containing protein" evidence="6">
    <location>
        <begin position="21"/>
        <end position="293"/>
    </location>
</feature>
<keyword evidence="5" id="KW-1133">Transmembrane helix</keyword>
<dbReference type="SUPFAM" id="SSF48726">
    <property type="entry name" value="Immunoglobulin"/>
    <property type="match status" value="2"/>
</dbReference>
<dbReference type="Proteomes" id="UP000314987">
    <property type="component" value="Unassembled WGS sequence"/>
</dbReference>
<evidence type="ECO:0000313" key="8">
    <source>
        <dbReference type="Ensembl" id="ENSVURP00010002815.1"/>
    </source>
</evidence>
<dbReference type="SMART" id="SM00409">
    <property type="entry name" value="IG"/>
    <property type="match status" value="1"/>
</dbReference>
<dbReference type="InterPro" id="IPR036179">
    <property type="entry name" value="Ig-like_dom_sf"/>
</dbReference>
<dbReference type="OrthoDB" id="9427418at2759"/>
<dbReference type="CDD" id="cd16842">
    <property type="entry name" value="Ig_SLAM-like_N"/>
    <property type="match status" value="1"/>
</dbReference>
<evidence type="ECO:0000256" key="5">
    <source>
        <dbReference type="SAM" id="Phobius"/>
    </source>
</evidence>
<dbReference type="InterPro" id="IPR015631">
    <property type="entry name" value="CD2/SLAM_rcpt"/>
</dbReference>
<dbReference type="GeneTree" id="ENSGT01030000234540"/>
<feature type="signal peptide" evidence="6">
    <location>
        <begin position="1"/>
        <end position="20"/>
    </location>
</feature>
<sequence>MKVPPWLFFLMFLHPQEGEGQSGEDPDTEELTAVLGESIILPMNIPEGERFEKIIWIFQSPLATIKEGDTREPTIIVSDPRYKVLVNSPDQNYSLKISNLSREDEGTYRANIFTGDPLGTITRKFTLRIYRRLPKPKVTIYLEISEESMCNITLKCHVDGSGDDEEYGWTPLGARTVVSDGGSVLHLSWKPGDSDFTSTCIVRNPVSISSHSLQAGQFCIGPRTSSSRSCSPLAKGLSILLLLGILAVGIILIGIFTKNKKTITRIHRGMKLRRNVKRGKNADKGVSITQPHL</sequence>
<dbReference type="InterPro" id="IPR013106">
    <property type="entry name" value="Ig_V-set"/>
</dbReference>
<dbReference type="CTD" id="89886"/>
<organism evidence="8 9">
    <name type="scientific">Vombatus ursinus</name>
    <name type="common">Common wombat</name>
    <dbReference type="NCBI Taxonomy" id="29139"/>
    <lineage>
        <taxon>Eukaryota</taxon>
        <taxon>Metazoa</taxon>
        <taxon>Chordata</taxon>
        <taxon>Craniata</taxon>
        <taxon>Vertebrata</taxon>
        <taxon>Euteleostomi</taxon>
        <taxon>Mammalia</taxon>
        <taxon>Metatheria</taxon>
        <taxon>Diprotodontia</taxon>
        <taxon>Vombatidae</taxon>
        <taxon>Vombatus</taxon>
    </lineage>
</organism>